<evidence type="ECO:0000256" key="5">
    <source>
        <dbReference type="ARBA" id="ARBA00022989"/>
    </source>
</evidence>
<evidence type="ECO:0000256" key="3">
    <source>
        <dbReference type="ARBA" id="ARBA00022801"/>
    </source>
</evidence>
<dbReference type="EMBL" id="CP053942">
    <property type="protein sequence ID" value="QKG94318.1"/>
    <property type="molecule type" value="Genomic_DNA"/>
</dbReference>
<dbReference type="Gene3D" id="2.60.40.10">
    <property type="entry name" value="Immunoglobulins"/>
    <property type="match status" value="1"/>
</dbReference>
<keyword evidence="2" id="KW-0812">Transmembrane</keyword>
<dbReference type="Proteomes" id="UP000505020">
    <property type="component" value="Plasmid pHAR01"/>
</dbReference>
<keyword evidence="11" id="KW-1185">Reference proteome</keyword>
<keyword evidence="4" id="KW-0735">Signal-anchor</keyword>
<dbReference type="InterPro" id="IPR026071">
    <property type="entry name" value="Glyco_Hydrolase_99"/>
</dbReference>
<keyword evidence="10" id="KW-0614">Plasmid</keyword>
<name>A0A7D4C7M3_9EURY</name>
<dbReference type="InterPro" id="IPR013783">
    <property type="entry name" value="Ig-like_fold"/>
</dbReference>
<dbReference type="GO" id="GO:0004559">
    <property type="term" value="F:alpha-mannosidase activity"/>
    <property type="evidence" value="ECO:0007669"/>
    <property type="project" value="TreeGrafter"/>
</dbReference>
<proteinExistence type="predicted"/>
<feature type="compositionally biased region" description="Low complexity" evidence="8">
    <location>
        <begin position="11"/>
        <end position="29"/>
    </location>
</feature>
<organism evidence="10 11">
    <name type="scientific">Halorubrum salinarum</name>
    <dbReference type="NCBI Taxonomy" id="2739057"/>
    <lineage>
        <taxon>Archaea</taxon>
        <taxon>Methanobacteriati</taxon>
        <taxon>Methanobacteriota</taxon>
        <taxon>Stenosarchaea group</taxon>
        <taxon>Halobacteria</taxon>
        <taxon>Halobacteriales</taxon>
        <taxon>Haloferacaceae</taxon>
        <taxon>Halorubrum</taxon>
    </lineage>
</organism>
<dbReference type="Pfam" id="PF07705">
    <property type="entry name" value="CARDB"/>
    <property type="match status" value="1"/>
</dbReference>
<feature type="compositionally biased region" description="Acidic residues" evidence="8">
    <location>
        <begin position="30"/>
        <end position="40"/>
    </location>
</feature>
<evidence type="ECO:0000259" key="9">
    <source>
        <dbReference type="Pfam" id="PF07705"/>
    </source>
</evidence>
<keyword evidence="7" id="KW-0472">Membrane</keyword>
<evidence type="ECO:0000256" key="1">
    <source>
        <dbReference type="ARBA" id="ARBA00004323"/>
    </source>
</evidence>
<dbReference type="AlphaFoldDB" id="A0A7D4C7M3"/>
<evidence type="ECO:0000313" key="10">
    <source>
        <dbReference type="EMBL" id="QKG94318.1"/>
    </source>
</evidence>
<keyword evidence="6" id="KW-0333">Golgi apparatus</keyword>
<evidence type="ECO:0000256" key="4">
    <source>
        <dbReference type="ARBA" id="ARBA00022968"/>
    </source>
</evidence>
<accession>A0A7D4C7M3</accession>
<sequence>MDEEPSRRSVLSTSTILGLGLLAGCGQQEQDGEDEAEPETTTEQSDSSEDSLSIGDSTLDPSTLTHGDSITVTVTLENTGENEVSSSVPVSVGGEPVASQTVTVAPGESTELELAVEPSETGTQAITVGTKEVGTVVVRAPKPDAVREIGAHYYPWYGAPLHDFNDGQWAEESPSTPVLGNYNSAESAVIEQHIDWCRRAGISWLNVSWWGSNSGHDRRLREDILAHPRADELEWSILYETVGQFGDDPVELDSTLSQNQLTNDLSYLADTYFHRDNYKRIDGRPVLYIWVAQNLRGDVQEAYQAAVEAAGERPYLIVDIPAGSGLDTHPIVDVADAVTTYTVYDPQNPTRDAFVENARSSYRTWYQAAEYVDVDVIPTAVPGFDDTEITHVERDNEPVPSTPKIYEQTATAARRYADGPILITSFNEWYEDTQVEPSEEHGSTYLERTADTLATGNREEPTFDNEVFTLTFGRTISESSLNPDIENGRQLSFLLNQLTIYDDAGERVLDADIGSGVDNVSFILGSYGPEQADGDSWRWLGGETQTVVSVPSLPDSGRIELTGQGAGKMGLSLEIDDRQQDMTEITEQTDTYTLSFN</sequence>
<keyword evidence="3 10" id="KW-0378">Hydrolase</keyword>
<dbReference type="KEGG" id="hsai:HPS36_15655"/>
<evidence type="ECO:0000256" key="7">
    <source>
        <dbReference type="ARBA" id="ARBA00023136"/>
    </source>
</evidence>
<geneLocation type="plasmid" evidence="11">
    <name>phar01</name>
</geneLocation>
<feature type="compositionally biased region" description="Low complexity" evidence="8">
    <location>
        <begin position="41"/>
        <end position="58"/>
    </location>
</feature>
<feature type="region of interest" description="Disordered" evidence="8">
    <location>
        <begin position="1"/>
        <end position="66"/>
    </location>
</feature>
<gene>
    <name evidence="10" type="ORF">HPS36_15655</name>
</gene>
<dbReference type="GeneID" id="55596467"/>
<dbReference type="PROSITE" id="PS51257">
    <property type="entry name" value="PROKAR_LIPOPROTEIN"/>
    <property type="match status" value="1"/>
</dbReference>
<dbReference type="Gene3D" id="3.20.20.80">
    <property type="entry name" value="Glycosidases"/>
    <property type="match status" value="1"/>
</dbReference>
<dbReference type="PANTHER" id="PTHR13572:SF4">
    <property type="entry name" value="RE57134P"/>
    <property type="match status" value="1"/>
</dbReference>
<reference evidence="10 11" key="1">
    <citation type="submission" date="2020-05" db="EMBL/GenBank/DDBJ databases">
        <title>Halorubrum RHB-C sp.nov., an extremely halophilic archaeon isolated from solar salt farm.</title>
        <authorList>
            <person name="Ho H."/>
            <person name="Danganan R.E."/>
            <person name="Dedeles G.R."/>
            <person name="Kim S.-G."/>
        </authorList>
    </citation>
    <scope>NUCLEOTIDE SEQUENCE [LARGE SCALE GENOMIC DNA]</scope>
    <source>
        <strain evidence="10 11">RHB-C</strain>
        <plasmid evidence="11">phar01</plasmid>
    </source>
</reference>
<dbReference type="PANTHER" id="PTHR13572">
    <property type="entry name" value="ENDO-ALPHA-1,2-MANNOSIDASE"/>
    <property type="match status" value="1"/>
</dbReference>
<keyword evidence="5" id="KW-1133">Transmembrane helix</keyword>
<comment type="subcellular location">
    <subcellularLocation>
        <location evidence="1">Golgi apparatus membrane</location>
        <topology evidence="1">Single-pass type II membrane protein</topology>
    </subcellularLocation>
</comment>
<feature type="domain" description="CARDB" evidence="9">
    <location>
        <begin position="52"/>
        <end position="134"/>
    </location>
</feature>
<dbReference type="InterPro" id="IPR011635">
    <property type="entry name" value="CARDB"/>
</dbReference>
<evidence type="ECO:0000256" key="2">
    <source>
        <dbReference type="ARBA" id="ARBA00022692"/>
    </source>
</evidence>
<protein>
    <submittedName>
        <fullName evidence="10">Glycoside hydrolase family 99-like domain-containing protein</fullName>
    </submittedName>
</protein>
<dbReference type="Pfam" id="PF16317">
    <property type="entry name" value="Glyco_hydro_99"/>
    <property type="match status" value="1"/>
</dbReference>
<evidence type="ECO:0000256" key="6">
    <source>
        <dbReference type="ARBA" id="ARBA00023034"/>
    </source>
</evidence>
<evidence type="ECO:0000256" key="8">
    <source>
        <dbReference type="SAM" id="MobiDB-lite"/>
    </source>
</evidence>
<dbReference type="RefSeq" id="WP_173230902.1">
    <property type="nucleotide sequence ID" value="NZ_CP053942.1"/>
</dbReference>
<evidence type="ECO:0000313" key="11">
    <source>
        <dbReference type="Proteomes" id="UP000505020"/>
    </source>
</evidence>